<organism evidence="2 3">
    <name type="scientific">Sediminihaliea albiluteola</name>
    <dbReference type="NCBI Taxonomy" id="2758564"/>
    <lineage>
        <taxon>Bacteria</taxon>
        <taxon>Pseudomonadati</taxon>
        <taxon>Pseudomonadota</taxon>
        <taxon>Gammaproteobacteria</taxon>
        <taxon>Cellvibrionales</taxon>
        <taxon>Halieaceae</taxon>
        <taxon>Sediminihaliea</taxon>
    </lineage>
</organism>
<proteinExistence type="predicted"/>
<name>A0A7W2TW61_9GAMM</name>
<dbReference type="SUPFAM" id="SSF54637">
    <property type="entry name" value="Thioesterase/thiol ester dehydrase-isomerase"/>
    <property type="match status" value="1"/>
</dbReference>
<feature type="domain" description="MaoC-like" evidence="1">
    <location>
        <begin position="17"/>
        <end position="115"/>
    </location>
</feature>
<dbReference type="InterPro" id="IPR029069">
    <property type="entry name" value="HotDog_dom_sf"/>
</dbReference>
<keyword evidence="3" id="KW-1185">Reference proteome</keyword>
<evidence type="ECO:0000313" key="2">
    <source>
        <dbReference type="EMBL" id="MBA6413048.1"/>
    </source>
</evidence>
<dbReference type="Proteomes" id="UP000539350">
    <property type="component" value="Unassembled WGS sequence"/>
</dbReference>
<dbReference type="Pfam" id="PF01575">
    <property type="entry name" value="MaoC_dehydratas"/>
    <property type="match status" value="1"/>
</dbReference>
<dbReference type="RefSeq" id="WP_182171589.1">
    <property type="nucleotide sequence ID" value="NZ_JACFXU010000014.1"/>
</dbReference>
<comment type="caution">
    <text evidence="2">The sequence shown here is derived from an EMBL/GenBank/DDBJ whole genome shotgun (WGS) entry which is preliminary data.</text>
</comment>
<sequence>MTQNLKSSDISVGQTLPERPIPVTSSLVTCAALATRDFEKVHHDKAFAQASGMPDVYMNILTSQGLTESYLRDWVGNDAVFRKLSVRLGAPNIPGTTMTMSGEVKSVDGNTVEVEVVGQNDKWGMHVKALATLELAS</sequence>
<dbReference type="AlphaFoldDB" id="A0A7W2TW61"/>
<protein>
    <submittedName>
        <fullName evidence="2">Acyl dehydratase</fullName>
    </submittedName>
</protein>
<reference evidence="2 3" key="1">
    <citation type="submission" date="2020-07" db="EMBL/GenBank/DDBJ databases">
        <title>Halieaceae bacterium, F7430, whole genome shotgun sequencing project.</title>
        <authorList>
            <person name="Jiang S."/>
            <person name="Liu Z.W."/>
            <person name="Du Z.J."/>
        </authorList>
    </citation>
    <scope>NUCLEOTIDE SEQUENCE [LARGE SCALE GENOMIC DNA]</scope>
    <source>
        <strain evidence="2 3">F7430</strain>
    </source>
</reference>
<evidence type="ECO:0000259" key="1">
    <source>
        <dbReference type="Pfam" id="PF01575"/>
    </source>
</evidence>
<accession>A0A7W2TW61</accession>
<dbReference type="EMBL" id="JACFXU010000014">
    <property type="protein sequence ID" value="MBA6413048.1"/>
    <property type="molecule type" value="Genomic_DNA"/>
</dbReference>
<evidence type="ECO:0000313" key="3">
    <source>
        <dbReference type="Proteomes" id="UP000539350"/>
    </source>
</evidence>
<gene>
    <name evidence="2" type="ORF">H2508_07995</name>
</gene>
<dbReference type="InterPro" id="IPR002539">
    <property type="entry name" value="MaoC-like_dom"/>
</dbReference>
<dbReference type="Gene3D" id="3.10.129.10">
    <property type="entry name" value="Hotdog Thioesterase"/>
    <property type="match status" value="1"/>
</dbReference>